<dbReference type="Pfam" id="PF00458">
    <property type="entry name" value="WHEP-TRS"/>
    <property type="match status" value="1"/>
</dbReference>
<dbReference type="SUPFAM" id="SSF50249">
    <property type="entry name" value="Nucleic acid-binding proteins"/>
    <property type="match status" value="1"/>
</dbReference>
<evidence type="ECO:0000256" key="5">
    <source>
        <dbReference type="ARBA" id="ARBA00022598"/>
    </source>
</evidence>
<dbReference type="SMART" id="SM00991">
    <property type="entry name" value="WHEP-TRS"/>
    <property type="match status" value="1"/>
</dbReference>
<dbReference type="EMBL" id="FN649741">
    <property type="protein sequence ID" value="CBJ31343.1"/>
    <property type="molecule type" value="Genomic_DNA"/>
</dbReference>
<dbReference type="EC" id="6.1.1.12" evidence="3"/>
<dbReference type="AlphaFoldDB" id="D7FT77"/>
<dbReference type="Gene3D" id="3.30.930.10">
    <property type="entry name" value="Bira Bifunctional Protein, Domain 2"/>
    <property type="match status" value="1"/>
</dbReference>
<dbReference type="InterPro" id="IPR009068">
    <property type="entry name" value="uS15_NS1_RNA-bd_sf"/>
</dbReference>
<dbReference type="Pfam" id="PF00152">
    <property type="entry name" value="tRNA-synt_2"/>
    <property type="match status" value="1"/>
</dbReference>
<evidence type="ECO:0000256" key="12">
    <source>
        <dbReference type="SAM" id="MobiDB-lite"/>
    </source>
</evidence>
<evidence type="ECO:0000256" key="3">
    <source>
        <dbReference type="ARBA" id="ARBA00012841"/>
    </source>
</evidence>
<dbReference type="FunFam" id="3.30.930.10:FF:000013">
    <property type="entry name" value="Aspartate--tRNA ligase, cytoplasmic"/>
    <property type="match status" value="1"/>
</dbReference>
<keyword evidence="8" id="KW-0648">Protein biosynthesis</keyword>
<dbReference type="InterPro" id="IPR002312">
    <property type="entry name" value="Asp/Asn-tRNA-synth_IIb"/>
</dbReference>
<dbReference type="InterPro" id="IPR045864">
    <property type="entry name" value="aa-tRNA-synth_II/BPL/LPL"/>
</dbReference>
<comment type="similarity">
    <text evidence="2">Belongs to the class-II aminoacyl-tRNA synthetase family. Type 2 subfamily.</text>
</comment>
<keyword evidence="16" id="KW-1185">Reference proteome</keyword>
<dbReference type="InterPro" id="IPR012340">
    <property type="entry name" value="NA-bd_OB-fold"/>
</dbReference>
<feature type="compositionally biased region" description="Basic and acidic residues" evidence="12">
    <location>
        <begin position="87"/>
        <end position="112"/>
    </location>
</feature>
<dbReference type="InterPro" id="IPR000738">
    <property type="entry name" value="WHEP-TRS_dom"/>
</dbReference>
<dbReference type="GO" id="GO:0006422">
    <property type="term" value="P:aspartyl-tRNA aminoacylation"/>
    <property type="evidence" value="ECO:0007669"/>
    <property type="project" value="InterPro"/>
</dbReference>
<dbReference type="InParanoid" id="D7FT77"/>
<dbReference type="InterPro" id="IPR004365">
    <property type="entry name" value="NA-bd_OB_tRNA"/>
</dbReference>
<dbReference type="GO" id="GO:0005829">
    <property type="term" value="C:cytosol"/>
    <property type="evidence" value="ECO:0007669"/>
    <property type="project" value="TreeGrafter"/>
</dbReference>
<sequence length="614" mass="68367">MASPPTGEELAVMIEDKGNEIRQLKFAKTSKDDLKPHIDELLALKTKFQSTTGAPYVAPGQEKKTKPAPAATPAAPVDPNKKSKKQLQREKKEAEKAIAKAKAKEERERKQAEAAASGGGSAHESTPEGQEWRYGDLPMVQSSEMTGKTFCPVGDLTSAKAGEEIWLRARVHTSRSIKKGVFLVLRQALYTVQATVFVGGNVGRPMVQYAEDVSKESVIDVRGTLVVTPSPVSGCTQKEVELKIEEIHVVSAADTFMPVIVADAMRPDRTPEEEEKQEKEGKAPTVAADTRLDYRWIDLRTPANQAIFKIQSAVCQYFRANLASKGFVEIHSPKLLAGASEGGSEVFTTNYFGTEACLAQSPQLYKQMAAACGGFGRVMEVGPVFRAEKSRTHRHLCEFTGLDFEMVIKEHYFEVLEVFSDLFINIFDEVNRNCKEELEAVRTQHPFEDLRYARPTLRLTFQEGIQLLIDAGYDADPLGDLSTEHEKKLGDLVAEKYGTDFFMMDKYPLDVRPFYTMPCPSNPKHSNSFDIFIRGEEIVSGAQRIHDLEFLKERAREHDIPLDSIMSYLDAFKHGAEPHGGGGIGLERVVMLFLGLKNIRKTSMFPRDPKRCAP</sequence>
<dbReference type="EMBL" id="FN648427">
    <property type="protein sequence ID" value="CBJ31343.1"/>
    <property type="molecule type" value="Genomic_DNA"/>
</dbReference>
<dbReference type="Pfam" id="PF01336">
    <property type="entry name" value="tRNA_anti-codon"/>
    <property type="match status" value="1"/>
</dbReference>
<dbReference type="SUPFAM" id="SSF55681">
    <property type="entry name" value="Class II aaRS and biotin synthetases"/>
    <property type="match status" value="1"/>
</dbReference>
<evidence type="ECO:0000256" key="1">
    <source>
        <dbReference type="ARBA" id="ARBA00004496"/>
    </source>
</evidence>
<evidence type="ECO:0000256" key="8">
    <source>
        <dbReference type="ARBA" id="ARBA00022917"/>
    </source>
</evidence>
<protein>
    <recommendedName>
        <fullName evidence="3">aspartate--tRNA ligase</fullName>
        <ecNumber evidence="3">6.1.1.12</ecNumber>
    </recommendedName>
    <alternativeName>
        <fullName evidence="10">Aspartyl-tRNA synthetase</fullName>
    </alternativeName>
</protein>
<keyword evidence="5 15" id="KW-0436">Ligase</keyword>
<evidence type="ECO:0000256" key="6">
    <source>
        <dbReference type="ARBA" id="ARBA00022741"/>
    </source>
</evidence>
<name>D7FT77_ECTSI</name>
<feature type="domain" description="Aminoacyl-transfer RNA synthetases class-II family profile" evidence="13">
    <location>
        <begin position="308"/>
        <end position="606"/>
    </location>
</feature>
<keyword evidence="4" id="KW-0963">Cytoplasm</keyword>
<dbReference type="GO" id="GO:0005524">
    <property type="term" value="F:ATP binding"/>
    <property type="evidence" value="ECO:0007669"/>
    <property type="project" value="UniProtKB-KW"/>
</dbReference>
<proteinExistence type="inferred from homology"/>
<dbReference type="PROSITE" id="PS51185">
    <property type="entry name" value="WHEP_TRS_2"/>
    <property type="match status" value="1"/>
</dbReference>
<dbReference type="GO" id="GO:0017101">
    <property type="term" value="C:aminoacyl-tRNA synthetase multienzyme complex"/>
    <property type="evidence" value="ECO:0007669"/>
    <property type="project" value="TreeGrafter"/>
</dbReference>
<dbReference type="CDD" id="cd04320">
    <property type="entry name" value="AspRS_cyto_N"/>
    <property type="match status" value="1"/>
</dbReference>
<dbReference type="CDD" id="cd00776">
    <property type="entry name" value="AsxRS_core"/>
    <property type="match status" value="1"/>
</dbReference>
<dbReference type="InterPro" id="IPR004364">
    <property type="entry name" value="Aa-tRNA-synt_II"/>
</dbReference>
<feature type="domain" description="WHEP-TRS" evidence="14">
    <location>
        <begin position="6"/>
        <end position="62"/>
    </location>
</feature>
<dbReference type="FunCoup" id="D7FT77">
    <property type="interactions" value="594"/>
</dbReference>
<comment type="subcellular location">
    <subcellularLocation>
        <location evidence="1">Cytoplasm</location>
    </subcellularLocation>
</comment>
<dbReference type="PANTHER" id="PTHR43450:SF1">
    <property type="entry name" value="ASPARTATE--TRNA LIGASE, CYTOPLASMIC"/>
    <property type="match status" value="1"/>
</dbReference>
<evidence type="ECO:0000256" key="7">
    <source>
        <dbReference type="ARBA" id="ARBA00022840"/>
    </source>
</evidence>
<keyword evidence="6" id="KW-0547">Nucleotide-binding</keyword>
<dbReference type="Gene3D" id="1.10.287.10">
    <property type="entry name" value="S15/NS1, RNA-binding"/>
    <property type="match status" value="1"/>
</dbReference>
<feature type="region of interest" description="Disordered" evidence="12">
    <location>
        <begin position="49"/>
        <end position="133"/>
    </location>
</feature>
<keyword evidence="9" id="KW-0030">Aminoacyl-tRNA synthetase</keyword>
<evidence type="ECO:0000256" key="2">
    <source>
        <dbReference type="ARBA" id="ARBA00005312"/>
    </source>
</evidence>
<evidence type="ECO:0000256" key="11">
    <source>
        <dbReference type="ARBA" id="ARBA00047904"/>
    </source>
</evidence>
<organism evidence="15 16">
    <name type="scientific">Ectocarpus siliculosus</name>
    <name type="common">Brown alga</name>
    <name type="synonym">Conferva siliculosa</name>
    <dbReference type="NCBI Taxonomy" id="2880"/>
    <lineage>
        <taxon>Eukaryota</taxon>
        <taxon>Sar</taxon>
        <taxon>Stramenopiles</taxon>
        <taxon>Ochrophyta</taxon>
        <taxon>PX clade</taxon>
        <taxon>Phaeophyceae</taxon>
        <taxon>Ectocarpales</taxon>
        <taxon>Ectocarpaceae</taxon>
        <taxon>Ectocarpus</taxon>
    </lineage>
</organism>
<evidence type="ECO:0000256" key="10">
    <source>
        <dbReference type="ARBA" id="ARBA00033155"/>
    </source>
</evidence>
<gene>
    <name evidence="15" type="primary">ASPRS</name>
    <name evidence="15" type="ORF">Esi_0246_0016</name>
</gene>
<keyword evidence="7" id="KW-0067">ATP-binding</keyword>
<evidence type="ECO:0000259" key="13">
    <source>
        <dbReference type="PROSITE" id="PS50862"/>
    </source>
</evidence>
<evidence type="ECO:0000256" key="4">
    <source>
        <dbReference type="ARBA" id="ARBA00022490"/>
    </source>
</evidence>
<evidence type="ECO:0000313" key="15">
    <source>
        <dbReference type="EMBL" id="CBJ31343.1"/>
    </source>
</evidence>
<dbReference type="NCBIfam" id="NF003483">
    <property type="entry name" value="PRK05159.1"/>
    <property type="match status" value="1"/>
</dbReference>
<dbReference type="PANTHER" id="PTHR43450">
    <property type="entry name" value="ASPARTYL-TRNA SYNTHETASE"/>
    <property type="match status" value="1"/>
</dbReference>
<dbReference type="GO" id="GO:0004815">
    <property type="term" value="F:aspartate-tRNA ligase activity"/>
    <property type="evidence" value="ECO:0007669"/>
    <property type="project" value="UniProtKB-EC"/>
</dbReference>
<dbReference type="SUPFAM" id="SSF47060">
    <property type="entry name" value="S15/NS1 RNA-binding domain"/>
    <property type="match status" value="1"/>
</dbReference>
<dbReference type="NCBIfam" id="TIGR00458">
    <property type="entry name" value="aspS_nondisc"/>
    <property type="match status" value="1"/>
</dbReference>
<evidence type="ECO:0000256" key="9">
    <source>
        <dbReference type="ARBA" id="ARBA00023146"/>
    </source>
</evidence>
<comment type="catalytic activity">
    <reaction evidence="11">
        <text>tRNA(Asp) + L-aspartate + ATP = L-aspartyl-tRNA(Asp) + AMP + diphosphate</text>
        <dbReference type="Rhea" id="RHEA:19649"/>
        <dbReference type="Rhea" id="RHEA-COMP:9660"/>
        <dbReference type="Rhea" id="RHEA-COMP:9678"/>
        <dbReference type="ChEBI" id="CHEBI:29991"/>
        <dbReference type="ChEBI" id="CHEBI:30616"/>
        <dbReference type="ChEBI" id="CHEBI:33019"/>
        <dbReference type="ChEBI" id="CHEBI:78442"/>
        <dbReference type="ChEBI" id="CHEBI:78516"/>
        <dbReference type="ChEBI" id="CHEBI:456215"/>
        <dbReference type="EC" id="6.1.1.12"/>
    </reaction>
</comment>
<dbReference type="STRING" id="2880.D7FT77"/>
<accession>D7FT77</accession>
<dbReference type="OrthoDB" id="372395at2759"/>
<dbReference type="PROSITE" id="PS50862">
    <property type="entry name" value="AA_TRNA_LIGASE_II"/>
    <property type="match status" value="1"/>
</dbReference>
<evidence type="ECO:0000259" key="14">
    <source>
        <dbReference type="PROSITE" id="PS51185"/>
    </source>
</evidence>
<dbReference type="Proteomes" id="UP000002630">
    <property type="component" value="Linkage Group LG16"/>
</dbReference>
<dbReference type="PRINTS" id="PR01042">
    <property type="entry name" value="TRNASYNTHASP"/>
</dbReference>
<dbReference type="HAMAP" id="MF_02075">
    <property type="entry name" value="Asp_tRNA_synth_type2"/>
    <property type="match status" value="1"/>
</dbReference>
<evidence type="ECO:0000313" key="16">
    <source>
        <dbReference type="Proteomes" id="UP000002630"/>
    </source>
</evidence>
<dbReference type="InterPro" id="IPR006195">
    <property type="entry name" value="aa-tRNA-synth_II"/>
</dbReference>
<reference evidence="15 16" key="1">
    <citation type="journal article" date="2010" name="Nature">
        <title>The Ectocarpus genome and the independent evolution of multicellularity in brown algae.</title>
        <authorList>
            <person name="Cock J.M."/>
            <person name="Sterck L."/>
            <person name="Rouze P."/>
            <person name="Scornet D."/>
            <person name="Allen A.E."/>
            <person name="Amoutzias G."/>
            <person name="Anthouard V."/>
            <person name="Artiguenave F."/>
            <person name="Aury J.M."/>
            <person name="Badger J.H."/>
            <person name="Beszteri B."/>
            <person name="Billiau K."/>
            <person name="Bonnet E."/>
            <person name="Bothwell J.H."/>
            <person name="Bowler C."/>
            <person name="Boyen C."/>
            <person name="Brownlee C."/>
            <person name="Carrano C.J."/>
            <person name="Charrier B."/>
            <person name="Cho G.Y."/>
            <person name="Coelho S.M."/>
            <person name="Collen J."/>
            <person name="Corre E."/>
            <person name="Da Silva C."/>
            <person name="Delage L."/>
            <person name="Delaroque N."/>
            <person name="Dittami S.M."/>
            <person name="Doulbeau S."/>
            <person name="Elias M."/>
            <person name="Farnham G."/>
            <person name="Gachon C.M."/>
            <person name="Gschloessl B."/>
            <person name="Heesch S."/>
            <person name="Jabbari K."/>
            <person name="Jubin C."/>
            <person name="Kawai H."/>
            <person name="Kimura K."/>
            <person name="Kloareg B."/>
            <person name="Kupper F.C."/>
            <person name="Lang D."/>
            <person name="Le Bail A."/>
            <person name="Leblanc C."/>
            <person name="Lerouge P."/>
            <person name="Lohr M."/>
            <person name="Lopez P.J."/>
            <person name="Martens C."/>
            <person name="Maumus F."/>
            <person name="Michel G."/>
            <person name="Miranda-Saavedra D."/>
            <person name="Morales J."/>
            <person name="Moreau H."/>
            <person name="Motomura T."/>
            <person name="Nagasato C."/>
            <person name="Napoli C.A."/>
            <person name="Nelson D.R."/>
            <person name="Nyvall-Collen P."/>
            <person name="Peters A.F."/>
            <person name="Pommier C."/>
            <person name="Potin P."/>
            <person name="Poulain J."/>
            <person name="Quesneville H."/>
            <person name="Read B."/>
            <person name="Rensing S.A."/>
            <person name="Ritter A."/>
            <person name="Rousvoal S."/>
            <person name="Samanta M."/>
            <person name="Samson G."/>
            <person name="Schroeder D.C."/>
            <person name="Segurens B."/>
            <person name="Strittmatter M."/>
            <person name="Tonon T."/>
            <person name="Tregear J.W."/>
            <person name="Valentin K."/>
            <person name="von Dassow P."/>
            <person name="Yamagishi T."/>
            <person name="Van de Peer Y."/>
            <person name="Wincker P."/>
        </authorList>
    </citation>
    <scope>NUCLEOTIDE SEQUENCE [LARGE SCALE GENOMIC DNA]</scope>
    <source>
        <strain evidence="16">Ec32 / CCAP1310/4</strain>
    </source>
</reference>
<dbReference type="InterPro" id="IPR004523">
    <property type="entry name" value="Asp-tRNA_synthase_2"/>
</dbReference>
<dbReference type="GO" id="GO:0003723">
    <property type="term" value="F:RNA binding"/>
    <property type="evidence" value="ECO:0007669"/>
    <property type="project" value="TreeGrafter"/>
</dbReference>
<dbReference type="Gene3D" id="2.40.50.140">
    <property type="entry name" value="Nucleic acid-binding proteins"/>
    <property type="match status" value="1"/>
</dbReference>